<keyword evidence="2" id="KW-1185">Reference proteome</keyword>
<accession>A0A9N9XQT7</accession>
<gene>
    <name evidence="1" type="ORF">PHYEVI_LOCUS8694</name>
</gene>
<organism evidence="1 2">
    <name type="scientific">Phyllotreta striolata</name>
    <name type="common">Striped flea beetle</name>
    <name type="synonym">Crioceris striolata</name>
    <dbReference type="NCBI Taxonomy" id="444603"/>
    <lineage>
        <taxon>Eukaryota</taxon>
        <taxon>Metazoa</taxon>
        <taxon>Ecdysozoa</taxon>
        <taxon>Arthropoda</taxon>
        <taxon>Hexapoda</taxon>
        <taxon>Insecta</taxon>
        <taxon>Pterygota</taxon>
        <taxon>Neoptera</taxon>
        <taxon>Endopterygota</taxon>
        <taxon>Coleoptera</taxon>
        <taxon>Polyphaga</taxon>
        <taxon>Cucujiformia</taxon>
        <taxon>Chrysomeloidea</taxon>
        <taxon>Chrysomelidae</taxon>
        <taxon>Galerucinae</taxon>
        <taxon>Alticini</taxon>
        <taxon>Phyllotreta</taxon>
    </lineage>
</organism>
<name>A0A9N9XQT7_PHYSR</name>
<reference evidence="1" key="1">
    <citation type="submission" date="2022-01" db="EMBL/GenBank/DDBJ databases">
        <authorList>
            <person name="King R."/>
        </authorList>
    </citation>
    <scope>NUCLEOTIDE SEQUENCE</scope>
</reference>
<dbReference type="AlphaFoldDB" id="A0A9N9XQT7"/>
<evidence type="ECO:0000313" key="2">
    <source>
        <dbReference type="Proteomes" id="UP001153712"/>
    </source>
</evidence>
<protein>
    <submittedName>
        <fullName evidence="1">Uncharacterized protein</fullName>
    </submittedName>
</protein>
<sequence length="48" mass="5712">MDEARKRLKFWPSIQKDKYLSFKNMTTTKNSTDNNLQLHASNLVQKIK</sequence>
<dbReference type="EMBL" id="OU900098">
    <property type="protein sequence ID" value="CAG9862379.1"/>
    <property type="molecule type" value="Genomic_DNA"/>
</dbReference>
<dbReference type="Proteomes" id="UP001153712">
    <property type="component" value="Chromosome 5"/>
</dbReference>
<evidence type="ECO:0000313" key="1">
    <source>
        <dbReference type="EMBL" id="CAG9862379.1"/>
    </source>
</evidence>
<proteinExistence type="predicted"/>